<dbReference type="InterPro" id="IPR009010">
    <property type="entry name" value="Asp_de-COase-like_dom_sf"/>
</dbReference>
<name>X1R5X6_9ZZZZ</name>
<dbReference type="GO" id="GO:0009061">
    <property type="term" value="P:anaerobic respiration"/>
    <property type="evidence" value="ECO:0007669"/>
    <property type="project" value="TreeGrafter"/>
</dbReference>
<dbReference type="InterPro" id="IPR006655">
    <property type="entry name" value="Mopterin_OxRdtase_prok_CS"/>
</dbReference>
<evidence type="ECO:0000259" key="5">
    <source>
        <dbReference type="Pfam" id="PF01568"/>
    </source>
</evidence>
<dbReference type="GO" id="GO:0030288">
    <property type="term" value="C:outer membrane-bounded periplasmic space"/>
    <property type="evidence" value="ECO:0007669"/>
    <property type="project" value="TreeGrafter"/>
</dbReference>
<dbReference type="InterPro" id="IPR050612">
    <property type="entry name" value="Prok_Mopterin_Oxidored"/>
</dbReference>
<dbReference type="Gene3D" id="2.40.40.20">
    <property type="match status" value="1"/>
</dbReference>
<keyword evidence="3" id="KW-0479">Metal-binding</keyword>
<dbReference type="InterPro" id="IPR006657">
    <property type="entry name" value="MoPterin_dinucl-bd_dom"/>
</dbReference>
<gene>
    <name evidence="6" type="ORF">S12H4_16118</name>
</gene>
<accession>X1R5X6</accession>
<dbReference type="PROSITE" id="PS00932">
    <property type="entry name" value="MOLYBDOPTERIN_PROK_3"/>
    <property type="match status" value="1"/>
</dbReference>
<dbReference type="PANTHER" id="PTHR43742:SF3">
    <property type="entry name" value="DIMETHYL SULFOXIDE REDUCTASE DMSA"/>
    <property type="match status" value="1"/>
</dbReference>
<comment type="caution">
    <text evidence="6">The sequence shown here is derived from an EMBL/GenBank/DDBJ whole genome shotgun (WGS) entry which is preliminary data.</text>
</comment>
<sequence length="96" mass="10179">GLNSPLVTINPADALPRDIADGDKVRVFNDRGEMIIPARVTRRIMPGVVDVPEGAWYDPDENGVDRGGCANVLTRDDSSPGGALPINTALVQVEKA</sequence>
<evidence type="ECO:0000256" key="4">
    <source>
        <dbReference type="ARBA" id="ARBA00023002"/>
    </source>
</evidence>
<dbReference type="PANTHER" id="PTHR43742">
    <property type="entry name" value="TRIMETHYLAMINE-N-OXIDE REDUCTASE"/>
    <property type="match status" value="1"/>
</dbReference>
<evidence type="ECO:0000313" key="6">
    <source>
        <dbReference type="EMBL" id="GAI76147.1"/>
    </source>
</evidence>
<dbReference type="GO" id="GO:0030151">
    <property type="term" value="F:molybdenum ion binding"/>
    <property type="evidence" value="ECO:0007669"/>
    <property type="project" value="TreeGrafter"/>
</dbReference>
<keyword evidence="2" id="KW-0500">Molybdenum</keyword>
<feature type="non-terminal residue" evidence="6">
    <location>
        <position position="1"/>
    </location>
</feature>
<proteinExistence type="predicted"/>
<dbReference type="GO" id="GO:0043546">
    <property type="term" value="F:molybdopterin cofactor binding"/>
    <property type="evidence" value="ECO:0007669"/>
    <property type="project" value="InterPro"/>
</dbReference>
<reference evidence="6" key="1">
    <citation type="journal article" date="2014" name="Front. Microbiol.">
        <title>High frequency of phylogenetically diverse reductive dehalogenase-homologous genes in deep subseafloor sedimentary metagenomes.</title>
        <authorList>
            <person name="Kawai M."/>
            <person name="Futagami T."/>
            <person name="Toyoda A."/>
            <person name="Takaki Y."/>
            <person name="Nishi S."/>
            <person name="Hori S."/>
            <person name="Arai W."/>
            <person name="Tsubouchi T."/>
            <person name="Morono Y."/>
            <person name="Uchiyama I."/>
            <person name="Ito T."/>
            <person name="Fujiyama A."/>
            <person name="Inagaki F."/>
            <person name="Takami H."/>
        </authorList>
    </citation>
    <scope>NUCLEOTIDE SEQUENCE</scope>
    <source>
        <strain evidence="6">Expedition CK06-06</strain>
    </source>
</reference>
<dbReference type="Pfam" id="PF01568">
    <property type="entry name" value="Molydop_binding"/>
    <property type="match status" value="1"/>
</dbReference>
<feature type="domain" description="Molybdopterin dinucleotide-binding" evidence="5">
    <location>
        <begin position="5"/>
        <end position="81"/>
    </location>
</feature>
<evidence type="ECO:0000256" key="3">
    <source>
        <dbReference type="ARBA" id="ARBA00022723"/>
    </source>
</evidence>
<dbReference type="EMBL" id="BARW01007779">
    <property type="protein sequence ID" value="GAI76147.1"/>
    <property type="molecule type" value="Genomic_DNA"/>
</dbReference>
<comment type="cofactor">
    <cofactor evidence="1">
        <name>Mo-bis(molybdopterin guanine dinucleotide)</name>
        <dbReference type="ChEBI" id="CHEBI:60539"/>
    </cofactor>
</comment>
<dbReference type="SUPFAM" id="SSF50692">
    <property type="entry name" value="ADC-like"/>
    <property type="match status" value="1"/>
</dbReference>
<organism evidence="6">
    <name type="scientific">marine sediment metagenome</name>
    <dbReference type="NCBI Taxonomy" id="412755"/>
    <lineage>
        <taxon>unclassified sequences</taxon>
        <taxon>metagenomes</taxon>
        <taxon>ecological metagenomes</taxon>
    </lineage>
</organism>
<protein>
    <recommendedName>
        <fullName evidence="5">Molybdopterin dinucleotide-binding domain-containing protein</fullName>
    </recommendedName>
</protein>
<evidence type="ECO:0000256" key="1">
    <source>
        <dbReference type="ARBA" id="ARBA00001942"/>
    </source>
</evidence>
<evidence type="ECO:0000256" key="2">
    <source>
        <dbReference type="ARBA" id="ARBA00022505"/>
    </source>
</evidence>
<dbReference type="GO" id="GO:0009055">
    <property type="term" value="F:electron transfer activity"/>
    <property type="evidence" value="ECO:0007669"/>
    <property type="project" value="TreeGrafter"/>
</dbReference>
<keyword evidence="4" id="KW-0560">Oxidoreductase</keyword>
<dbReference type="AlphaFoldDB" id="X1R5X6"/>
<dbReference type="GO" id="GO:0016491">
    <property type="term" value="F:oxidoreductase activity"/>
    <property type="evidence" value="ECO:0007669"/>
    <property type="project" value="UniProtKB-KW"/>
</dbReference>